<dbReference type="EMBL" id="PGOL01005598">
    <property type="protein sequence ID" value="PKI34819.1"/>
    <property type="molecule type" value="Genomic_DNA"/>
</dbReference>
<name>A0A2I0HSY1_PUNGR</name>
<accession>A0A2I0HSY1</accession>
<dbReference type="Pfam" id="PF23247">
    <property type="entry name" value="LRR_RPS2"/>
    <property type="match status" value="1"/>
</dbReference>
<proteinExistence type="predicted"/>
<evidence type="ECO:0000313" key="4">
    <source>
        <dbReference type="Proteomes" id="UP000233551"/>
    </source>
</evidence>
<dbReference type="Proteomes" id="UP000233551">
    <property type="component" value="Unassembled WGS sequence"/>
</dbReference>
<sequence length="168" mass="19164">MASNMEEIIAVPSLSPPPPHLPVATSTLQLPLIGEIFVEGRHKMKMVLTLELFMLLPNLHAIGVSDCKEVEEVIGGQESEHRPTASSSRDTCTNPSTSRRLLRLTLYDLQELESICNWTPIRDFIKVLEIGRRPKQKRISMLDDFPPYLPPSFERVVVDPYEWWEALE</sequence>
<evidence type="ECO:0000256" key="1">
    <source>
        <dbReference type="SAM" id="MobiDB-lite"/>
    </source>
</evidence>
<comment type="caution">
    <text evidence="3">The sequence shown here is derived from an EMBL/GenBank/DDBJ whole genome shotgun (WGS) entry which is preliminary data.</text>
</comment>
<feature type="region of interest" description="Disordered" evidence="1">
    <location>
        <begin position="75"/>
        <end position="94"/>
    </location>
</feature>
<evidence type="ECO:0000313" key="3">
    <source>
        <dbReference type="EMBL" id="PKI34819.1"/>
    </source>
</evidence>
<dbReference type="InterPro" id="IPR057135">
    <property type="entry name" value="At4g27190-like_LRR"/>
</dbReference>
<evidence type="ECO:0000259" key="2">
    <source>
        <dbReference type="Pfam" id="PF23247"/>
    </source>
</evidence>
<organism evidence="3 4">
    <name type="scientific">Punica granatum</name>
    <name type="common">Pomegranate</name>
    <dbReference type="NCBI Taxonomy" id="22663"/>
    <lineage>
        <taxon>Eukaryota</taxon>
        <taxon>Viridiplantae</taxon>
        <taxon>Streptophyta</taxon>
        <taxon>Embryophyta</taxon>
        <taxon>Tracheophyta</taxon>
        <taxon>Spermatophyta</taxon>
        <taxon>Magnoliopsida</taxon>
        <taxon>eudicotyledons</taxon>
        <taxon>Gunneridae</taxon>
        <taxon>Pentapetalae</taxon>
        <taxon>rosids</taxon>
        <taxon>malvids</taxon>
        <taxon>Myrtales</taxon>
        <taxon>Lythraceae</taxon>
        <taxon>Punica</taxon>
    </lineage>
</organism>
<reference evidence="3 4" key="1">
    <citation type="submission" date="2017-11" db="EMBL/GenBank/DDBJ databases">
        <title>De-novo sequencing of pomegranate (Punica granatum L.) genome.</title>
        <authorList>
            <person name="Akparov Z."/>
            <person name="Amiraslanov A."/>
            <person name="Hajiyeva S."/>
            <person name="Abbasov M."/>
            <person name="Kaur K."/>
            <person name="Hamwieh A."/>
            <person name="Solovyev V."/>
            <person name="Salamov A."/>
            <person name="Braich B."/>
            <person name="Kosarev P."/>
            <person name="Mahmoud A."/>
            <person name="Hajiyev E."/>
            <person name="Babayeva S."/>
            <person name="Izzatullayeva V."/>
            <person name="Mammadov A."/>
            <person name="Mammadov A."/>
            <person name="Sharifova S."/>
            <person name="Ojaghi J."/>
            <person name="Eynullazada K."/>
            <person name="Bayramov B."/>
            <person name="Abdulazimova A."/>
            <person name="Shahmuradov I."/>
        </authorList>
    </citation>
    <scope>NUCLEOTIDE SEQUENCE [LARGE SCALE GENOMIC DNA]</scope>
    <source>
        <strain evidence="4">cv. AG2017</strain>
        <tissue evidence="3">Leaf</tissue>
    </source>
</reference>
<keyword evidence="4" id="KW-1185">Reference proteome</keyword>
<gene>
    <name evidence="3" type="ORF">CRG98_044790</name>
</gene>
<feature type="compositionally biased region" description="Polar residues" evidence="1">
    <location>
        <begin position="84"/>
        <end position="94"/>
    </location>
</feature>
<dbReference type="AlphaFoldDB" id="A0A2I0HSY1"/>
<protein>
    <recommendedName>
        <fullName evidence="2">Disease resistance protein At4g27190-like leucine-rich repeats domain-containing protein</fullName>
    </recommendedName>
</protein>
<feature type="domain" description="Disease resistance protein At4g27190-like leucine-rich repeats" evidence="2">
    <location>
        <begin position="35"/>
        <end position="120"/>
    </location>
</feature>